<sequence length="63" mass="6974">MPNVVMEVQQITKVIGKRQVTHDSSFQLDKGKIYGFIGPNGVGKTTLMRMMIGLMHPTSGHEC</sequence>
<dbReference type="AlphaFoldDB" id="A0A8I1IVT7"/>
<dbReference type="Pfam" id="PF00005">
    <property type="entry name" value="ABC_tran"/>
    <property type="match status" value="1"/>
</dbReference>
<keyword evidence="4" id="KW-0067">ATP-binding</keyword>
<keyword evidence="2" id="KW-0813">Transport</keyword>
<gene>
    <name evidence="4" type="ORF">JDW19_10490</name>
</gene>
<dbReference type="RefSeq" id="WP_165145843.1">
    <property type="nucleotide sequence ID" value="NZ_JAEHFQ010000004.1"/>
</dbReference>
<feature type="domain" description="ABC transporter" evidence="3">
    <location>
        <begin position="22"/>
        <end position="61"/>
    </location>
</feature>
<dbReference type="Gene3D" id="3.40.50.300">
    <property type="entry name" value="P-loop containing nucleotide triphosphate hydrolases"/>
    <property type="match status" value="1"/>
</dbReference>
<reference evidence="4" key="1">
    <citation type="submission" date="2020-12" db="EMBL/GenBank/DDBJ databases">
        <title>Paenibacillus polymyxa LMG 27872: a double-edged sword.</title>
        <authorList>
            <person name="Langendries S."/>
            <person name="Garcia Mendez S."/>
            <person name="Beirinckx S."/>
            <person name="Viaene T."/>
            <person name="Baeyen S."/>
            <person name="Goeminne G."/>
            <person name="Willems A."/>
            <person name="Debode J."/>
            <person name="Goormachtig S."/>
        </authorList>
    </citation>
    <scope>NUCLEOTIDE SEQUENCE</scope>
    <source>
        <strain evidence="4">LMG 27872</strain>
    </source>
</reference>
<name>A0A8I1IVT7_PAEPO</name>
<dbReference type="InterPro" id="IPR027417">
    <property type="entry name" value="P-loop_NTPase"/>
</dbReference>
<dbReference type="Proteomes" id="UP000650605">
    <property type="component" value="Unassembled WGS sequence"/>
</dbReference>
<dbReference type="GO" id="GO:0005524">
    <property type="term" value="F:ATP binding"/>
    <property type="evidence" value="ECO:0007669"/>
    <property type="project" value="UniProtKB-KW"/>
</dbReference>
<keyword evidence="4" id="KW-0547">Nucleotide-binding</keyword>
<comment type="caution">
    <text evidence="4">The sequence shown here is derived from an EMBL/GenBank/DDBJ whole genome shotgun (WGS) entry which is preliminary data.</text>
</comment>
<proteinExistence type="inferred from homology"/>
<organism evidence="4 5">
    <name type="scientific">Paenibacillus polymyxa</name>
    <name type="common">Bacillus polymyxa</name>
    <dbReference type="NCBI Taxonomy" id="1406"/>
    <lineage>
        <taxon>Bacteria</taxon>
        <taxon>Bacillati</taxon>
        <taxon>Bacillota</taxon>
        <taxon>Bacilli</taxon>
        <taxon>Bacillales</taxon>
        <taxon>Paenibacillaceae</taxon>
        <taxon>Paenibacillus</taxon>
    </lineage>
</organism>
<dbReference type="InterPro" id="IPR003439">
    <property type="entry name" value="ABC_transporter-like_ATP-bd"/>
</dbReference>
<dbReference type="PANTHER" id="PTHR43335">
    <property type="entry name" value="ABC TRANSPORTER, ATP-BINDING PROTEIN"/>
    <property type="match status" value="1"/>
</dbReference>
<comment type="similarity">
    <text evidence="1">Belongs to the ABC transporter superfamily.</text>
</comment>
<evidence type="ECO:0000256" key="1">
    <source>
        <dbReference type="ARBA" id="ARBA00005417"/>
    </source>
</evidence>
<evidence type="ECO:0000313" key="4">
    <source>
        <dbReference type="EMBL" id="MBM0633560.1"/>
    </source>
</evidence>
<dbReference type="GO" id="GO:0016887">
    <property type="term" value="F:ATP hydrolysis activity"/>
    <property type="evidence" value="ECO:0007669"/>
    <property type="project" value="InterPro"/>
</dbReference>
<dbReference type="EMBL" id="JAEHFQ010000004">
    <property type="protein sequence ID" value="MBM0633560.1"/>
    <property type="molecule type" value="Genomic_DNA"/>
</dbReference>
<evidence type="ECO:0000313" key="5">
    <source>
        <dbReference type="Proteomes" id="UP000650605"/>
    </source>
</evidence>
<accession>A0A8I1IVT7</accession>
<dbReference type="SUPFAM" id="SSF52540">
    <property type="entry name" value="P-loop containing nucleoside triphosphate hydrolases"/>
    <property type="match status" value="1"/>
</dbReference>
<evidence type="ECO:0000256" key="2">
    <source>
        <dbReference type="ARBA" id="ARBA00022448"/>
    </source>
</evidence>
<protein>
    <submittedName>
        <fullName evidence="4">ATP-binding cassette domain-containing protein</fullName>
    </submittedName>
</protein>
<evidence type="ECO:0000259" key="3">
    <source>
        <dbReference type="Pfam" id="PF00005"/>
    </source>
</evidence>
<dbReference type="PANTHER" id="PTHR43335:SF4">
    <property type="entry name" value="ABC TRANSPORTER, ATP-BINDING PROTEIN"/>
    <property type="match status" value="1"/>
</dbReference>